<evidence type="ECO:0000313" key="2">
    <source>
        <dbReference type="Proteomes" id="UP000250266"/>
    </source>
</evidence>
<gene>
    <name evidence="1" type="ORF">K432DRAFT_392454</name>
</gene>
<protein>
    <submittedName>
        <fullName evidence="1">Uncharacterized protein</fullName>
    </submittedName>
</protein>
<name>A0A8E2EC42_9PEZI</name>
<dbReference type="Proteomes" id="UP000250266">
    <property type="component" value="Unassembled WGS sequence"/>
</dbReference>
<evidence type="ECO:0000313" key="1">
    <source>
        <dbReference type="EMBL" id="OCK81113.1"/>
    </source>
</evidence>
<proteinExistence type="predicted"/>
<reference evidence="1 2" key="1">
    <citation type="journal article" date="2016" name="Nat. Commun.">
        <title>Ectomycorrhizal ecology is imprinted in the genome of the dominant symbiotic fungus Cenococcum geophilum.</title>
        <authorList>
            <consortium name="DOE Joint Genome Institute"/>
            <person name="Peter M."/>
            <person name="Kohler A."/>
            <person name="Ohm R.A."/>
            <person name="Kuo A."/>
            <person name="Krutzmann J."/>
            <person name="Morin E."/>
            <person name="Arend M."/>
            <person name="Barry K.W."/>
            <person name="Binder M."/>
            <person name="Choi C."/>
            <person name="Clum A."/>
            <person name="Copeland A."/>
            <person name="Grisel N."/>
            <person name="Haridas S."/>
            <person name="Kipfer T."/>
            <person name="LaButti K."/>
            <person name="Lindquist E."/>
            <person name="Lipzen A."/>
            <person name="Maire R."/>
            <person name="Meier B."/>
            <person name="Mihaltcheva S."/>
            <person name="Molinier V."/>
            <person name="Murat C."/>
            <person name="Poggeler S."/>
            <person name="Quandt C.A."/>
            <person name="Sperisen C."/>
            <person name="Tritt A."/>
            <person name="Tisserant E."/>
            <person name="Crous P.W."/>
            <person name="Henrissat B."/>
            <person name="Nehls U."/>
            <person name="Egli S."/>
            <person name="Spatafora J.W."/>
            <person name="Grigoriev I.V."/>
            <person name="Martin F.M."/>
        </authorList>
    </citation>
    <scope>NUCLEOTIDE SEQUENCE [LARGE SCALE GENOMIC DNA]</scope>
    <source>
        <strain evidence="1 2">CBS 459.81</strain>
    </source>
</reference>
<accession>A0A8E2EC42</accession>
<organism evidence="1 2">
    <name type="scientific">Lepidopterella palustris CBS 459.81</name>
    <dbReference type="NCBI Taxonomy" id="1314670"/>
    <lineage>
        <taxon>Eukaryota</taxon>
        <taxon>Fungi</taxon>
        <taxon>Dikarya</taxon>
        <taxon>Ascomycota</taxon>
        <taxon>Pezizomycotina</taxon>
        <taxon>Dothideomycetes</taxon>
        <taxon>Pleosporomycetidae</taxon>
        <taxon>Mytilinidiales</taxon>
        <taxon>Argynnaceae</taxon>
        <taxon>Lepidopterella</taxon>
    </lineage>
</organism>
<sequence>MQASRLEAGQRVNAAGIVTTTLNRVVVVVDAARELEELDNDKFDEEVEDVVVVVAVDIVIIIIMIGKNELDIHNTSASLAIIDTNLHRGLAINFALPLEAVIISALIAECDRTPTSANAEVQTCCQVNYSHIGNNITRMIHTHITMKVWPLLVYIVPLAAGQASELVMELGEDNMVVLVAAEVAACGYIAVETSDTRNTKDIILKDLFQAFQFLAVTTP</sequence>
<dbReference type="AlphaFoldDB" id="A0A8E2EC42"/>
<dbReference type="EMBL" id="KV744933">
    <property type="protein sequence ID" value="OCK81113.1"/>
    <property type="molecule type" value="Genomic_DNA"/>
</dbReference>
<keyword evidence="2" id="KW-1185">Reference proteome</keyword>